<keyword evidence="3" id="KW-1185">Reference proteome</keyword>
<dbReference type="RefSeq" id="WP_218286833.1">
    <property type="nucleotide sequence ID" value="NZ_CP076448.1"/>
</dbReference>
<evidence type="ECO:0000313" key="2">
    <source>
        <dbReference type="EMBL" id="QXM25781.1"/>
    </source>
</evidence>
<feature type="compositionally biased region" description="Low complexity" evidence="1">
    <location>
        <begin position="49"/>
        <end position="71"/>
    </location>
</feature>
<feature type="compositionally biased region" description="Low complexity" evidence="1">
    <location>
        <begin position="26"/>
        <end position="36"/>
    </location>
</feature>
<evidence type="ECO:0000313" key="3">
    <source>
        <dbReference type="Proteomes" id="UP000694001"/>
    </source>
</evidence>
<sequence>MIRILLLGLVLAGVWYLYRMVTQQGAKAGTPATPATEDGTASPASGDGEAQPEAEAASSPEPAAPEQPAEAQEMLECPLCHAYVPEGARDGCGRPDCPIPLIAADRPGPGGT</sequence>
<accession>A0A975YKJ2</accession>
<name>A0A975YKJ2_9PROT</name>
<gene>
    <name evidence="2" type="ORF">KO353_06145</name>
</gene>
<protein>
    <submittedName>
        <fullName evidence="2">Uncharacterized protein</fullName>
    </submittedName>
</protein>
<reference evidence="2" key="1">
    <citation type="submission" date="2021-06" db="EMBL/GenBank/DDBJ databases">
        <title>Elioraea tepida, sp. nov., a moderately thermophilic aerobic anoxygenic phototrophic bacterium isolated from an alkaline siliceous hot spring mat community in Yellowstone National Park, WY, USA.</title>
        <authorList>
            <person name="Saini M.K."/>
            <person name="Yoshida S."/>
            <person name="Sebastian A."/>
            <person name="Hirose S."/>
            <person name="Hara E."/>
            <person name="Tamaki H."/>
            <person name="Soulier N.T."/>
            <person name="Albert I."/>
            <person name="Hanada S."/>
            <person name="Bryant D.A."/>
            <person name="Tank M."/>
        </authorList>
    </citation>
    <scope>NUCLEOTIDE SEQUENCE</scope>
    <source>
        <strain evidence="2">MS-P2</strain>
    </source>
</reference>
<dbReference type="EMBL" id="CP076448">
    <property type="protein sequence ID" value="QXM25781.1"/>
    <property type="molecule type" value="Genomic_DNA"/>
</dbReference>
<dbReference type="AlphaFoldDB" id="A0A975YKJ2"/>
<dbReference type="KEGG" id="elio:KO353_06145"/>
<feature type="region of interest" description="Disordered" evidence="1">
    <location>
        <begin position="26"/>
        <end position="71"/>
    </location>
</feature>
<evidence type="ECO:0000256" key="1">
    <source>
        <dbReference type="SAM" id="MobiDB-lite"/>
    </source>
</evidence>
<organism evidence="2 3">
    <name type="scientific">Elioraea tepida</name>
    <dbReference type="NCBI Taxonomy" id="2843330"/>
    <lineage>
        <taxon>Bacteria</taxon>
        <taxon>Pseudomonadati</taxon>
        <taxon>Pseudomonadota</taxon>
        <taxon>Alphaproteobacteria</taxon>
        <taxon>Acetobacterales</taxon>
        <taxon>Elioraeaceae</taxon>
        <taxon>Elioraea</taxon>
    </lineage>
</organism>
<dbReference type="Proteomes" id="UP000694001">
    <property type="component" value="Chromosome"/>
</dbReference>
<proteinExistence type="predicted"/>